<comment type="similarity">
    <text evidence="2 3">Belongs to the pseudouridine synthase RluA family.</text>
</comment>
<sequence>MDDTVYSDPIELVVQPADDGLAVRTVLQKRLGVSRRLLTRLKRTKVGLTVNGRRAFTSDRVSAGDRIALRMEAEAADDVLPQEMPLSILHEDPHLLVLDKPAGIVVHPTKGHYVNTLANGVVHHWLKHGKAHRFRPVHRLDKDTSGVIAVAKNAYVHQQLAEQMKRGRIGKRYIAYVRGAPSPADGTIDAPIDRDPAAPHLRIVTPDGYPSVTHYRTEAVYGGGRAAKVSLTLETGRTHQIRVHMRHIGCPLIADELYGGHGAGDPDWLAAAVKSAGRQALHAAELELTHPMTGERMIFASPLPDDLLRLERLLKSLDDRES</sequence>
<organism evidence="5 6">
    <name type="scientific">Thermobacillus xylanilyticus</name>
    <dbReference type="NCBI Taxonomy" id="76633"/>
    <lineage>
        <taxon>Bacteria</taxon>
        <taxon>Bacillati</taxon>
        <taxon>Bacillota</taxon>
        <taxon>Bacilli</taxon>
        <taxon>Bacillales</taxon>
        <taxon>Paenibacillaceae</taxon>
        <taxon>Thermobacillus</taxon>
    </lineage>
</organism>
<evidence type="ECO:0000259" key="4">
    <source>
        <dbReference type="Pfam" id="PF00849"/>
    </source>
</evidence>
<evidence type="ECO:0000313" key="6">
    <source>
        <dbReference type="Proteomes" id="UP000681526"/>
    </source>
</evidence>
<dbReference type="InterPro" id="IPR020103">
    <property type="entry name" value="PsdUridine_synth_cat_dom_sf"/>
</dbReference>
<name>A0ABN7S5M8_THEXY</name>
<gene>
    <name evidence="5" type="primary">txxe 2920</name>
    <name evidence="5" type="ORF">TXXE_14400</name>
</gene>
<evidence type="ECO:0000256" key="3">
    <source>
        <dbReference type="RuleBase" id="RU362028"/>
    </source>
</evidence>
<dbReference type="EC" id="5.4.99.-" evidence="3"/>
<evidence type="ECO:0000256" key="2">
    <source>
        <dbReference type="ARBA" id="ARBA00010876"/>
    </source>
</evidence>
<evidence type="ECO:0000256" key="1">
    <source>
        <dbReference type="ARBA" id="ARBA00000073"/>
    </source>
</evidence>
<dbReference type="Pfam" id="PF00849">
    <property type="entry name" value="PseudoU_synth_2"/>
    <property type="match status" value="1"/>
</dbReference>
<protein>
    <recommendedName>
        <fullName evidence="3">Pseudouridine synthase</fullName>
        <ecNumber evidence="3">5.4.99.-</ecNumber>
    </recommendedName>
</protein>
<keyword evidence="6" id="KW-1185">Reference proteome</keyword>
<comment type="catalytic activity">
    <reaction evidence="1 3">
        <text>a uridine in RNA = a pseudouridine in RNA</text>
        <dbReference type="Rhea" id="RHEA:48348"/>
        <dbReference type="Rhea" id="RHEA-COMP:12068"/>
        <dbReference type="Rhea" id="RHEA-COMP:12069"/>
        <dbReference type="ChEBI" id="CHEBI:65314"/>
        <dbReference type="ChEBI" id="CHEBI:65315"/>
    </reaction>
</comment>
<dbReference type="InterPro" id="IPR050188">
    <property type="entry name" value="RluA_PseudoU_synthase"/>
</dbReference>
<dbReference type="EMBL" id="CAJRAY010000077">
    <property type="protein sequence ID" value="CAG5090640.1"/>
    <property type="molecule type" value="Genomic_DNA"/>
</dbReference>
<accession>A0ABN7S5M8</accession>
<dbReference type="PANTHER" id="PTHR21600:SF44">
    <property type="entry name" value="RIBOSOMAL LARGE SUBUNIT PSEUDOURIDINE SYNTHASE D"/>
    <property type="match status" value="1"/>
</dbReference>
<dbReference type="Proteomes" id="UP000681526">
    <property type="component" value="Unassembled WGS sequence"/>
</dbReference>
<dbReference type="Gene3D" id="3.30.2350.10">
    <property type="entry name" value="Pseudouridine synthase"/>
    <property type="match status" value="1"/>
</dbReference>
<evidence type="ECO:0000313" key="5">
    <source>
        <dbReference type="EMBL" id="CAG5090640.1"/>
    </source>
</evidence>
<keyword evidence="3" id="KW-0413">Isomerase</keyword>
<reference evidence="5 6" key="1">
    <citation type="submission" date="2021-04" db="EMBL/GenBank/DDBJ databases">
        <authorList>
            <person name="Rakotoarivonina H."/>
        </authorList>
    </citation>
    <scope>NUCLEOTIDE SEQUENCE [LARGE SCALE GENOMIC DNA]</scope>
    <source>
        <strain evidence="5 6">XE</strain>
    </source>
</reference>
<dbReference type="RefSeq" id="WP_244860613.1">
    <property type="nucleotide sequence ID" value="NZ_CAJRAY010000077.1"/>
</dbReference>
<feature type="domain" description="Pseudouridine synthase RsuA/RluA-like" evidence="4">
    <location>
        <begin position="94"/>
        <end position="247"/>
    </location>
</feature>
<proteinExistence type="inferred from homology"/>
<dbReference type="InterPro" id="IPR006225">
    <property type="entry name" value="PsdUridine_synth_RluC/D"/>
</dbReference>
<dbReference type="CDD" id="cd02869">
    <property type="entry name" value="PseudoU_synth_RluA_like"/>
    <property type="match status" value="1"/>
</dbReference>
<dbReference type="SUPFAM" id="SSF55120">
    <property type="entry name" value="Pseudouridine synthase"/>
    <property type="match status" value="1"/>
</dbReference>
<comment type="caution">
    <text evidence="5">The sequence shown here is derived from an EMBL/GenBank/DDBJ whole genome shotgun (WGS) entry which is preliminary data.</text>
</comment>
<dbReference type="NCBIfam" id="TIGR00005">
    <property type="entry name" value="rluA_subfam"/>
    <property type="match status" value="1"/>
</dbReference>
<dbReference type="PANTHER" id="PTHR21600">
    <property type="entry name" value="MITOCHONDRIAL RNA PSEUDOURIDINE SYNTHASE"/>
    <property type="match status" value="1"/>
</dbReference>
<dbReference type="InterPro" id="IPR006145">
    <property type="entry name" value="PsdUridine_synth_RsuA/RluA"/>
</dbReference>
<comment type="function">
    <text evidence="3">Responsible for synthesis of pseudouridine from uracil.</text>
</comment>